<dbReference type="EMBL" id="LR134481">
    <property type="protein sequence ID" value="VEI29947.1"/>
    <property type="molecule type" value="Genomic_DNA"/>
</dbReference>
<gene>
    <name evidence="1" type="ORF">NCTC10665_00688</name>
</gene>
<evidence type="ECO:0000313" key="1">
    <source>
        <dbReference type="EMBL" id="VEI29947.1"/>
    </source>
</evidence>
<dbReference type="Proteomes" id="UP000268879">
    <property type="component" value="Chromosome"/>
</dbReference>
<dbReference type="AlphaFoldDB" id="A0A3S4WRJ8"/>
<sequence>MQAKGISAESLKSGVLENHQNYLLQAKIQPKQLENELKVTKPKNMTVDLSGKPVEKVKSVKSSNLEL</sequence>
<evidence type="ECO:0000313" key="2">
    <source>
        <dbReference type="Proteomes" id="UP000268879"/>
    </source>
</evidence>
<proteinExistence type="predicted"/>
<reference evidence="1 2" key="1">
    <citation type="submission" date="2018-12" db="EMBL/GenBank/DDBJ databases">
        <authorList>
            <consortium name="Pathogen Informatics"/>
        </authorList>
    </citation>
    <scope>NUCLEOTIDE SEQUENCE [LARGE SCALE GENOMIC DNA]</scope>
    <source>
        <strain evidence="1 2">NCTC10665</strain>
    </source>
</reference>
<name>A0A3S4WRJ8_HAEPA</name>
<organism evidence="1 2">
    <name type="scientific">Haemophilus parainfluenzae</name>
    <dbReference type="NCBI Taxonomy" id="729"/>
    <lineage>
        <taxon>Bacteria</taxon>
        <taxon>Pseudomonadati</taxon>
        <taxon>Pseudomonadota</taxon>
        <taxon>Gammaproteobacteria</taxon>
        <taxon>Pasteurellales</taxon>
        <taxon>Pasteurellaceae</taxon>
        <taxon>Haemophilus</taxon>
    </lineage>
</organism>
<protein>
    <submittedName>
        <fullName evidence="1">Cell filamentation-like protein</fullName>
    </submittedName>
</protein>
<accession>A0A3S4WRJ8</accession>
<dbReference type="RefSeq" id="WP_126470211.1">
    <property type="nucleotide sequence ID" value="NZ_LR134481.1"/>
</dbReference>